<feature type="region of interest" description="Disordered" evidence="1">
    <location>
        <begin position="317"/>
        <end position="360"/>
    </location>
</feature>
<proteinExistence type="predicted"/>
<dbReference type="OrthoDB" id="3356102at2759"/>
<dbReference type="InterPro" id="IPR011043">
    <property type="entry name" value="Gal_Oxase/kelch_b-propeller"/>
</dbReference>
<feature type="chain" id="PRO_5022875093" evidence="2">
    <location>
        <begin position="22"/>
        <end position="388"/>
    </location>
</feature>
<keyword evidence="4" id="KW-1185">Reference proteome</keyword>
<evidence type="ECO:0000256" key="1">
    <source>
        <dbReference type="SAM" id="MobiDB-lite"/>
    </source>
</evidence>
<dbReference type="EMBL" id="ML213663">
    <property type="protein sequence ID" value="TFK32808.1"/>
    <property type="molecule type" value="Genomic_DNA"/>
</dbReference>
<evidence type="ECO:0000313" key="4">
    <source>
        <dbReference type="Proteomes" id="UP000308652"/>
    </source>
</evidence>
<evidence type="ECO:0000256" key="2">
    <source>
        <dbReference type="SAM" id="SignalP"/>
    </source>
</evidence>
<sequence length="388" mass="40807">MPRLLSLLPLFILSLANITLASNSCIAFDISWNLLAFGFSGKDYNAGTQDTWTSSGNPTDITTQGRPPFDGANTTCYLSQFTNAIYVLGADSAKPSSIYIYDATAKSWSTQDVSTDAGIDPTNFAAILDHDTNVFYAYSKGELFSLDMELLKAASSSSKSWNDVQKLAFDTDGYKPVMALAQNHIHFLGVPGLPDGSAQIFVIHFSFLQPEPQSYGNFPNTHGQVTSLFQEQGVQQEFAFIPDDGSATYVINVETNTTQTLKGPTVKDPFASYFASVDSIVQLSSSGSVAYLSYNVNSSSANSAATWNVISKLPVASTTSTGSTGNGSSSTGSSNSGSSNIGSSGSPTSTGNAQSSSTGSSNSALSIQSQGLFMAAMLLIIVVVSQST</sequence>
<name>A0A5C3LJ17_9AGAR</name>
<evidence type="ECO:0000313" key="3">
    <source>
        <dbReference type="EMBL" id="TFK32808.1"/>
    </source>
</evidence>
<organism evidence="3 4">
    <name type="scientific">Crucibulum laeve</name>
    <dbReference type="NCBI Taxonomy" id="68775"/>
    <lineage>
        <taxon>Eukaryota</taxon>
        <taxon>Fungi</taxon>
        <taxon>Dikarya</taxon>
        <taxon>Basidiomycota</taxon>
        <taxon>Agaricomycotina</taxon>
        <taxon>Agaricomycetes</taxon>
        <taxon>Agaricomycetidae</taxon>
        <taxon>Agaricales</taxon>
        <taxon>Agaricineae</taxon>
        <taxon>Nidulariaceae</taxon>
        <taxon>Crucibulum</taxon>
    </lineage>
</organism>
<dbReference type="STRING" id="68775.A0A5C3LJ17"/>
<protein>
    <submittedName>
        <fullName evidence="3">Uncharacterized protein</fullName>
    </submittedName>
</protein>
<dbReference type="AlphaFoldDB" id="A0A5C3LJ17"/>
<dbReference type="SUPFAM" id="SSF50965">
    <property type="entry name" value="Galactose oxidase, central domain"/>
    <property type="match status" value="1"/>
</dbReference>
<dbReference type="Proteomes" id="UP000308652">
    <property type="component" value="Unassembled WGS sequence"/>
</dbReference>
<accession>A0A5C3LJ17</accession>
<gene>
    <name evidence="3" type="ORF">BDQ12DRAFT_692020</name>
</gene>
<keyword evidence="2" id="KW-0732">Signal</keyword>
<reference evidence="3 4" key="1">
    <citation type="journal article" date="2019" name="Nat. Ecol. Evol.">
        <title>Megaphylogeny resolves global patterns of mushroom evolution.</title>
        <authorList>
            <person name="Varga T."/>
            <person name="Krizsan K."/>
            <person name="Foldi C."/>
            <person name="Dima B."/>
            <person name="Sanchez-Garcia M."/>
            <person name="Sanchez-Ramirez S."/>
            <person name="Szollosi G.J."/>
            <person name="Szarkandi J.G."/>
            <person name="Papp V."/>
            <person name="Albert L."/>
            <person name="Andreopoulos W."/>
            <person name="Angelini C."/>
            <person name="Antonin V."/>
            <person name="Barry K.W."/>
            <person name="Bougher N.L."/>
            <person name="Buchanan P."/>
            <person name="Buyck B."/>
            <person name="Bense V."/>
            <person name="Catcheside P."/>
            <person name="Chovatia M."/>
            <person name="Cooper J."/>
            <person name="Damon W."/>
            <person name="Desjardin D."/>
            <person name="Finy P."/>
            <person name="Geml J."/>
            <person name="Haridas S."/>
            <person name="Hughes K."/>
            <person name="Justo A."/>
            <person name="Karasinski D."/>
            <person name="Kautmanova I."/>
            <person name="Kiss B."/>
            <person name="Kocsube S."/>
            <person name="Kotiranta H."/>
            <person name="LaButti K.M."/>
            <person name="Lechner B.E."/>
            <person name="Liimatainen K."/>
            <person name="Lipzen A."/>
            <person name="Lukacs Z."/>
            <person name="Mihaltcheva S."/>
            <person name="Morgado L.N."/>
            <person name="Niskanen T."/>
            <person name="Noordeloos M.E."/>
            <person name="Ohm R.A."/>
            <person name="Ortiz-Santana B."/>
            <person name="Ovrebo C."/>
            <person name="Racz N."/>
            <person name="Riley R."/>
            <person name="Savchenko A."/>
            <person name="Shiryaev A."/>
            <person name="Soop K."/>
            <person name="Spirin V."/>
            <person name="Szebenyi C."/>
            <person name="Tomsovsky M."/>
            <person name="Tulloss R.E."/>
            <person name="Uehling J."/>
            <person name="Grigoriev I.V."/>
            <person name="Vagvolgyi C."/>
            <person name="Papp T."/>
            <person name="Martin F.M."/>
            <person name="Miettinen O."/>
            <person name="Hibbett D.S."/>
            <person name="Nagy L.G."/>
        </authorList>
    </citation>
    <scope>NUCLEOTIDE SEQUENCE [LARGE SCALE GENOMIC DNA]</scope>
    <source>
        <strain evidence="3 4">CBS 166.37</strain>
    </source>
</reference>
<feature type="signal peptide" evidence="2">
    <location>
        <begin position="1"/>
        <end position="21"/>
    </location>
</feature>